<sequence length="192" mass="21960">MTKNYQSEDVWSRTTTINGHPVDEVRSVFQKSVRRGWLEEAVLAAYELHQSGLETEELLWRRIEIIATEEVGFGLVTAPAIIEALNTQRQRYADRTERWIYAVQAVRIIVTNKKDRTAPQLAQWAMEVTARGERQFEIQDFMVDYHTRRGVAMGRGPEHWSSAGGGDLENMLEGMDTKYLDYLNGLRAGTPA</sequence>
<gene>
    <name evidence="1" type="ORF">DI556_08245</name>
</gene>
<accession>A0A2W5NH27</accession>
<dbReference type="GO" id="GO:0003677">
    <property type="term" value="F:DNA binding"/>
    <property type="evidence" value="ECO:0007669"/>
    <property type="project" value="InterPro"/>
</dbReference>
<dbReference type="Proteomes" id="UP000249185">
    <property type="component" value="Unassembled WGS sequence"/>
</dbReference>
<dbReference type="Gene3D" id="1.20.272.10">
    <property type="match status" value="1"/>
</dbReference>
<evidence type="ECO:0000313" key="2">
    <source>
        <dbReference type="Proteomes" id="UP000249185"/>
    </source>
</evidence>
<dbReference type="AlphaFoldDB" id="A0A2W5NH27"/>
<reference evidence="1 2" key="1">
    <citation type="submission" date="2017-08" db="EMBL/GenBank/DDBJ databases">
        <title>Infants hospitalized years apart are colonized by the same room-sourced microbial strains.</title>
        <authorList>
            <person name="Brooks B."/>
            <person name="Olm M.R."/>
            <person name="Firek B.A."/>
            <person name="Baker R."/>
            <person name="Thomas B.C."/>
            <person name="Morowitz M.J."/>
            <person name="Banfield J.F."/>
        </authorList>
    </citation>
    <scope>NUCLEOTIDE SEQUENCE [LARGE SCALE GENOMIC DNA]</scope>
    <source>
        <strain evidence="1">S2_005_002_R2_34</strain>
    </source>
</reference>
<protein>
    <submittedName>
        <fullName evidence="1">AAA family ATPase</fullName>
    </submittedName>
</protein>
<proteinExistence type="predicted"/>
<organism evidence="1 2">
    <name type="scientific">Rhodovulum sulfidophilum</name>
    <name type="common">Rhodobacter sulfidophilus</name>
    <dbReference type="NCBI Taxonomy" id="35806"/>
    <lineage>
        <taxon>Bacteria</taxon>
        <taxon>Pseudomonadati</taxon>
        <taxon>Pseudomonadota</taxon>
        <taxon>Alphaproteobacteria</taxon>
        <taxon>Rhodobacterales</taxon>
        <taxon>Paracoccaceae</taxon>
        <taxon>Rhodovulum</taxon>
    </lineage>
</organism>
<dbReference type="GO" id="GO:0006260">
    <property type="term" value="P:DNA replication"/>
    <property type="evidence" value="ECO:0007669"/>
    <property type="project" value="InterPro"/>
</dbReference>
<evidence type="ECO:0000313" key="1">
    <source>
        <dbReference type="EMBL" id="PZQ50055.1"/>
    </source>
</evidence>
<dbReference type="EMBL" id="QFPW01000005">
    <property type="protein sequence ID" value="PZQ50055.1"/>
    <property type="molecule type" value="Genomic_DNA"/>
</dbReference>
<dbReference type="SUPFAM" id="SSF48019">
    <property type="entry name" value="post-AAA+ oligomerization domain-like"/>
    <property type="match status" value="1"/>
</dbReference>
<comment type="caution">
    <text evidence="1">The sequence shown here is derived from an EMBL/GenBank/DDBJ whole genome shotgun (WGS) entry which is preliminary data.</text>
</comment>
<name>A0A2W5NH27_RHOSU</name>
<dbReference type="InterPro" id="IPR008921">
    <property type="entry name" value="DNA_pol3_clamp-load_cplx_C"/>
</dbReference>